<evidence type="ECO:0000256" key="1">
    <source>
        <dbReference type="SAM" id="MobiDB-lite"/>
    </source>
</evidence>
<accession>A0A7S3F8Q3</accession>
<protein>
    <submittedName>
        <fullName evidence="2">Uncharacterized protein</fullName>
    </submittedName>
</protein>
<evidence type="ECO:0000313" key="2">
    <source>
        <dbReference type="EMBL" id="CAE0133642.1"/>
    </source>
</evidence>
<dbReference type="EMBL" id="HBHX01054064">
    <property type="protein sequence ID" value="CAE0133642.1"/>
    <property type="molecule type" value="Transcribed_RNA"/>
</dbReference>
<dbReference type="AlphaFoldDB" id="A0A7S3F8Q3"/>
<feature type="region of interest" description="Disordered" evidence="1">
    <location>
        <begin position="1"/>
        <end position="72"/>
    </location>
</feature>
<organism evidence="2">
    <name type="scientific">Haptolina ericina</name>
    <dbReference type="NCBI Taxonomy" id="156174"/>
    <lineage>
        <taxon>Eukaryota</taxon>
        <taxon>Haptista</taxon>
        <taxon>Haptophyta</taxon>
        <taxon>Prymnesiophyceae</taxon>
        <taxon>Prymnesiales</taxon>
        <taxon>Prymnesiaceae</taxon>
        <taxon>Haptolina</taxon>
    </lineage>
</organism>
<gene>
    <name evidence="2" type="ORF">HERI1096_LOCUS29790</name>
</gene>
<sequence length="503" mass="54505">MPGGAKRPDDHRVPKRAPKKSPSSQPKKPPRVAAAPASSQPIAQERSAPPSRQAQSTSAPHRSHQPDRMTAPQENATEFLSLKAAAPTGFGELREALGKGTIASDWGSAPLGSVVHSLGQLTEESTGAMVTICEPWEHVGHNAQHEEVRASVNVAYLANAMGLSARVLPLWSIRCGYPTLPTNELVNCLVKTPVVFEGGAPDVYDESTFHVDTCSRNFLWDLMKRMILSRHVSHMQIYICLSHQMAASTLVELIKDAVEELARCDSSAAKAIGDEIERIGALIQVTKQGKVVAAGYRAQTFATARNEYVEAALFELHPFVVSSSIDTEASEHAAALHKCCAAHAEYARGARGVIQSMMEQRAATGDAVRIAMFHGVEVNEEAMLFTHWALDSIASARETLPSGSWLRNLPVGVEIIGSTKLCEDVNRDGRLVASGEVSTDVACMRFDYCDDADGTLRHSYSCQFHPELTASLRDARHEVPLGFSELQAADGQRMLAHILAEDT</sequence>
<feature type="compositionally biased region" description="Polar residues" evidence="1">
    <location>
        <begin position="50"/>
        <end position="60"/>
    </location>
</feature>
<name>A0A7S3F8Q3_9EUKA</name>
<reference evidence="2" key="1">
    <citation type="submission" date="2021-01" db="EMBL/GenBank/DDBJ databases">
        <authorList>
            <person name="Corre E."/>
            <person name="Pelletier E."/>
            <person name="Niang G."/>
            <person name="Scheremetjew M."/>
            <person name="Finn R."/>
            <person name="Kale V."/>
            <person name="Holt S."/>
            <person name="Cochrane G."/>
            <person name="Meng A."/>
            <person name="Brown T."/>
            <person name="Cohen L."/>
        </authorList>
    </citation>
    <scope>NUCLEOTIDE SEQUENCE</scope>
    <source>
        <strain evidence="2">CCMP281</strain>
    </source>
</reference>
<proteinExistence type="predicted"/>
<feature type="compositionally biased region" description="Basic and acidic residues" evidence="1">
    <location>
        <begin position="1"/>
        <end position="12"/>
    </location>
</feature>
<feature type="compositionally biased region" description="Low complexity" evidence="1">
    <location>
        <begin position="20"/>
        <end position="44"/>
    </location>
</feature>